<keyword evidence="3" id="KW-1185">Reference proteome</keyword>
<gene>
    <name evidence="2" type="ORF">FDENT_11383</name>
</gene>
<feature type="region of interest" description="Disordered" evidence="1">
    <location>
        <begin position="32"/>
        <end position="53"/>
    </location>
</feature>
<dbReference type="EMBL" id="JAAOAK010000368">
    <property type="protein sequence ID" value="KAF5669917.1"/>
    <property type="molecule type" value="Genomic_DNA"/>
</dbReference>
<comment type="caution">
    <text evidence="2">The sequence shown here is derived from an EMBL/GenBank/DDBJ whole genome shotgun (WGS) entry which is preliminary data.</text>
</comment>
<protein>
    <submittedName>
        <fullName evidence="2">Uncharacterized protein</fullName>
    </submittedName>
</protein>
<evidence type="ECO:0000256" key="1">
    <source>
        <dbReference type="SAM" id="MobiDB-lite"/>
    </source>
</evidence>
<dbReference type="Proteomes" id="UP000562682">
    <property type="component" value="Unassembled WGS sequence"/>
</dbReference>
<organism evidence="2 3">
    <name type="scientific">Fusarium denticulatum</name>
    <dbReference type="NCBI Taxonomy" id="48507"/>
    <lineage>
        <taxon>Eukaryota</taxon>
        <taxon>Fungi</taxon>
        <taxon>Dikarya</taxon>
        <taxon>Ascomycota</taxon>
        <taxon>Pezizomycotina</taxon>
        <taxon>Sordariomycetes</taxon>
        <taxon>Hypocreomycetidae</taxon>
        <taxon>Hypocreales</taxon>
        <taxon>Nectriaceae</taxon>
        <taxon>Fusarium</taxon>
        <taxon>Fusarium fujikuroi species complex</taxon>
    </lineage>
</organism>
<evidence type="ECO:0000313" key="2">
    <source>
        <dbReference type="EMBL" id="KAF5669917.1"/>
    </source>
</evidence>
<reference evidence="2 3" key="1">
    <citation type="submission" date="2020-05" db="EMBL/GenBank/DDBJ databases">
        <title>Identification and distribution of gene clusters putatively required for synthesis of sphingolipid metabolism inhibitors in phylogenetically diverse species of the filamentous fungus Fusarium.</title>
        <authorList>
            <person name="Kim H.-S."/>
            <person name="Busman M."/>
            <person name="Brown D.W."/>
            <person name="Divon H."/>
            <person name="Uhlig S."/>
            <person name="Proctor R.H."/>
        </authorList>
    </citation>
    <scope>NUCLEOTIDE SEQUENCE [LARGE SCALE GENOMIC DNA]</scope>
    <source>
        <strain evidence="2 3">NRRL 25311</strain>
    </source>
</reference>
<accession>A0A8H5WNW4</accession>
<evidence type="ECO:0000313" key="3">
    <source>
        <dbReference type="Proteomes" id="UP000562682"/>
    </source>
</evidence>
<dbReference type="AlphaFoldDB" id="A0A8H5WNW4"/>
<sequence length="73" mass="7858">MSLRRSILSTAPQRAAKVILVVGTMSEAASSMATDSRCRRCTPPDGQSVTSASFDKTNIALKSDNESADLWMH</sequence>
<name>A0A8H5WNW4_9HYPO</name>
<proteinExistence type="predicted"/>